<reference evidence="5" key="1">
    <citation type="submission" date="2019-08" db="EMBL/GenBank/DDBJ databases">
        <title>Seonamhaeicola sediminis sp. nov., isolated from marine sediment.</title>
        <authorList>
            <person name="Cao W.R."/>
        </authorList>
    </citation>
    <scope>NUCLEOTIDE SEQUENCE [LARGE SCALE GENOMIC DNA]</scope>
    <source>
        <strain evidence="5">Gy8</strain>
    </source>
</reference>
<feature type="domain" description="Secretion system C-terminal sorting" evidence="3">
    <location>
        <begin position="193"/>
        <end position="257"/>
    </location>
</feature>
<organism evidence="4 5">
    <name type="scientific">Seonamhaeicola algicola</name>
    <dbReference type="NCBI Taxonomy" id="1719036"/>
    <lineage>
        <taxon>Bacteria</taxon>
        <taxon>Pseudomonadati</taxon>
        <taxon>Bacteroidota</taxon>
        <taxon>Flavobacteriia</taxon>
        <taxon>Flavobacteriales</taxon>
        <taxon>Flavobacteriaceae</taxon>
    </lineage>
</organism>
<feature type="signal peptide" evidence="2">
    <location>
        <begin position="1"/>
        <end position="22"/>
    </location>
</feature>
<gene>
    <name evidence="4" type="ORF">FUA26_11765</name>
</gene>
<protein>
    <submittedName>
        <fullName evidence="4">T9SS type A sorting domain-containing protein</fullName>
    </submittedName>
</protein>
<proteinExistence type="predicted"/>
<keyword evidence="1 2" id="KW-0732">Signal</keyword>
<accession>A0A5C7AWS3</accession>
<sequence length="260" mass="28897">MRNFYYLLFISFLTVGINQTNAQADLEYTFDGTSWEGWTQGGGGTGPWASFFGNNPNGELEITWPTTSNNAIMYAPAAVEALDTNYKHFELKVSNNSSQVNLLRIRARDAGGNWFNAADITITTDAVGVFKTYNFEITNASWTGTLQKWQIIFRRSDSGDITDGGTVHVDNILVSQSEILSTNNKNAFEFSAYPNPVKNVLYINAKEPISKVEVFDLLGKSVLTQLNVTNEINVSSLNKSMYLVKLTSENGVSTKKFLKH</sequence>
<evidence type="ECO:0000256" key="2">
    <source>
        <dbReference type="SAM" id="SignalP"/>
    </source>
</evidence>
<dbReference type="OrthoDB" id="5381604at2"/>
<evidence type="ECO:0000313" key="5">
    <source>
        <dbReference type="Proteomes" id="UP000321790"/>
    </source>
</evidence>
<dbReference type="RefSeq" id="WP_147136180.1">
    <property type="nucleotide sequence ID" value="NZ_VOSC01000025.1"/>
</dbReference>
<dbReference type="NCBIfam" id="TIGR04183">
    <property type="entry name" value="Por_Secre_tail"/>
    <property type="match status" value="1"/>
</dbReference>
<comment type="caution">
    <text evidence="4">The sequence shown here is derived from an EMBL/GenBank/DDBJ whole genome shotgun (WGS) entry which is preliminary data.</text>
</comment>
<dbReference type="AlphaFoldDB" id="A0A5C7AWS3"/>
<dbReference type="Proteomes" id="UP000321790">
    <property type="component" value="Unassembled WGS sequence"/>
</dbReference>
<evidence type="ECO:0000256" key="1">
    <source>
        <dbReference type="ARBA" id="ARBA00022729"/>
    </source>
</evidence>
<evidence type="ECO:0000259" key="3">
    <source>
        <dbReference type="Pfam" id="PF18962"/>
    </source>
</evidence>
<feature type="chain" id="PRO_5023061021" evidence="2">
    <location>
        <begin position="23"/>
        <end position="260"/>
    </location>
</feature>
<dbReference type="EMBL" id="VOSC01000025">
    <property type="protein sequence ID" value="TXE10142.1"/>
    <property type="molecule type" value="Genomic_DNA"/>
</dbReference>
<name>A0A5C7AWS3_9FLAO</name>
<evidence type="ECO:0000313" key="4">
    <source>
        <dbReference type="EMBL" id="TXE10142.1"/>
    </source>
</evidence>
<keyword evidence="5" id="KW-1185">Reference proteome</keyword>
<dbReference type="Pfam" id="PF18962">
    <property type="entry name" value="Por_Secre_tail"/>
    <property type="match status" value="1"/>
</dbReference>
<dbReference type="InterPro" id="IPR026444">
    <property type="entry name" value="Secre_tail"/>
</dbReference>